<accession>A0A238UPZ2</accession>
<evidence type="ECO:0000256" key="1">
    <source>
        <dbReference type="ARBA" id="ARBA00022679"/>
    </source>
</evidence>
<keyword evidence="2 4" id="KW-0012">Acyltransferase</keyword>
<sequence length="261" mass="28216">MDRGGAERVALHGEPLQWHRLRHEAVGGRRVEEPAVRVVVHALTVLRVPAPELGTAWTSAGTGDAGGVPRDRWVAAAVGDDHGVVIDHGPGAVRDAVPADALRCAQIYAPYVRETAISFETDPPAADEMAGRIAEAQREHAWLVLEDGGTVIGYAYGGPFMSRAAYRWASTVSVYLDGARRRSGGGRALYEALFDRLAARGIRTVLAGIALPNEASEGLHRALGFEPVGTYRRIGWKHGRWHDVVWLQRHLGDDAPPTPLP</sequence>
<feature type="domain" description="N-acetyltransferase" evidence="3">
    <location>
        <begin position="91"/>
        <end position="252"/>
    </location>
</feature>
<dbReference type="InterPro" id="IPR016181">
    <property type="entry name" value="Acyl_CoA_acyltransferase"/>
</dbReference>
<dbReference type="PANTHER" id="PTHR43072">
    <property type="entry name" value="N-ACETYLTRANSFERASE"/>
    <property type="match status" value="1"/>
</dbReference>
<evidence type="ECO:0000259" key="3">
    <source>
        <dbReference type="PROSITE" id="PS51186"/>
    </source>
</evidence>
<reference evidence="4 5" key="1">
    <citation type="submission" date="2017-06" db="EMBL/GenBank/DDBJ databases">
        <authorList>
            <person name="Kim H.J."/>
            <person name="Triplett B.A."/>
        </authorList>
    </citation>
    <scope>NUCLEOTIDE SEQUENCE [LARGE SCALE GENOMIC DNA]</scope>
    <source>
        <strain evidence="4 5">DSM 44272</strain>
    </source>
</reference>
<name>A0A238UPZ2_9ACTN</name>
<keyword evidence="1 4" id="KW-0808">Transferase</keyword>
<dbReference type="SUPFAM" id="SSF55729">
    <property type="entry name" value="Acyl-CoA N-acyltransferases (Nat)"/>
    <property type="match status" value="1"/>
</dbReference>
<proteinExistence type="predicted"/>
<dbReference type="AlphaFoldDB" id="A0A238UPZ2"/>
<evidence type="ECO:0000313" key="5">
    <source>
        <dbReference type="Proteomes" id="UP000198403"/>
    </source>
</evidence>
<protein>
    <submittedName>
        <fullName evidence="4">L-amino acid N-acyltransferase YncA</fullName>
    </submittedName>
</protein>
<dbReference type="PANTHER" id="PTHR43072:SF23">
    <property type="entry name" value="UPF0039 PROTEIN C11D3.02C"/>
    <property type="match status" value="1"/>
</dbReference>
<dbReference type="PROSITE" id="PS51186">
    <property type="entry name" value="GNAT"/>
    <property type="match status" value="1"/>
</dbReference>
<dbReference type="Pfam" id="PF13420">
    <property type="entry name" value="Acetyltransf_4"/>
    <property type="match status" value="1"/>
</dbReference>
<gene>
    <name evidence="4" type="ORF">SAMN06272737_101127</name>
</gene>
<evidence type="ECO:0000256" key="2">
    <source>
        <dbReference type="ARBA" id="ARBA00023315"/>
    </source>
</evidence>
<dbReference type="GO" id="GO:0016747">
    <property type="term" value="F:acyltransferase activity, transferring groups other than amino-acyl groups"/>
    <property type="evidence" value="ECO:0007669"/>
    <property type="project" value="InterPro"/>
</dbReference>
<dbReference type="InterPro" id="IPR000182">
    <property type="entry name" value="GNAT_dom"/>
</dbReference>
<organism evidence="4 5">
    <name type="scientific">Blastococcus mobilis</name>
    <dbReference type="NCBI Taxonomy" id="1938746"/>
    <lineage>
        <taxon>Bacteria</taxon>
        <taxon>Bacillati</taxon>
        <taxon>Actinomycetota</taxon>
        <taxon>Actinomycetes</taxon>
        <taxon>Geodermatophilales</taxon>
        <taxon>Geodermatophilaceae</taxon>
        <taxon>Blastococcus</taxon>
    </lineage>
</organism>
<dbReference type="EMBL" id="FZNO01000001">
    <property type="protein sequence ID" value="SNR23593.1"/>
    <property type="molecule type" value="Genomic_DNA"/>
</dbReference>
<evidence type="ECO:0000313" key="4">
    <source>
        <dbReference type="EMBL" id="SNR23593.1"/>
    </source>
</evidence>
<dbReference type="Gene3D" id="3.40.630.30">
    <property type="match status" value="1"/>
</dbReference>
<keyword evidence="5" id="KW-1185">Reference proteome</keyword>
<dbReference type="Proteomes" id="UP000198403">
    <property type="component" value="Unassembled WGS sequence"/>
</dbReference>
<dbReference type="OrthoDB" id="3173333at2"/>